<organism evidence="3 4">
    <name type="scientific">Candidatus Methylophosphatis roskildensis</name>
    <dbReference type="NCBI Taxonomy" id="2899263"/>
    <lineage>
        <taxon>Bacteria</taxon>
        <taxon>Pseudomonadati</taxon>
        <taxon>Pseudomonadota</taxon>
        <taxon>Betaproteobacteria</taxon>
        <taxon>Nitrosomonadales</taxon>
        <taxon>Sterolibacteriaceae</taxon>
        <taxon>Candidatus Methylophosphatis</taxon>
    </lineage>
</organism>
<comment type="caution">
    <text evidence="3">The sequence shown here is derived from an EMBL/GenBank/DDBJ whole genome shotgun (WGS) entry which is preliminary data.</text>
</comment>
<dbReference type="Pfam" id="PF14454">
    <property type="entry name" value="Prok_Ub"/>
    <property type="match status" value="1"/>
</dbReference>
<name>A0A9D7HM10_9PROT</name>
<evidence type="ECO:0000256" key="1">
    <source>
        <dbReference type="SAM" id="MobiDB-lite"/>
    </source>
</evidence>
<evidence type="ECO:0000259" key="2">
    <source>
        <dbReference type="Pfam" id="PF19556"/>
    </source>
</evidence>
<evidence type="ECO:0000313" key="4">
    <source>
        <dbReference type="Proteomes" id="UP000807785"/>
    </source>
</evidence>
<dbReference type="Pfam" id="PF19556">
    <property type="entry name" value="PRTRC_E"/>
    <property type="match status" value="1"/>
</dbReference>
<feature type="region of interest" description="Disordered" evidence="1">
    <location>
        <begin position="98"/>
        <end position="142"/>
    </location>
</feature>
<feature type="compositionally biased region" description="Basic residues" evidence="1">
    <location>
        <begin position="113"/>
        <end position="126"/>
    </location>
</feature>
<evidence type="ECO:0000313" key="3">
    <source>
        <dbReference type="EMBL" id="MBK6974692.1"/>
    </source>
</evidence>
<dbReference type="InterPro" id="IPR022273">
    <property type="entry name" value="PRTRC_protein-E"/>
</dbReference>
<proteinExistence type="predicted"/>
<feature type="domain" description="ParB-related ThiF-related cassette protein E" evidence="2">
    <location>
        <begin position="2"/>
        <end position="104"/>
    </location>
</feature>
<protein>
    <submittedName>
        <fullName evidence="3">PRTRC system protein C</fullName>
    </submittedName>
</protein>
<dbReference type="EMBL" id="JADJEV010000004">
    <property type="protein sequence ID" value="MBK6974692.1"/>
    <property type="molecule type" value="Genomic_DNA"/>
</dbReference>
<gene>
    <name evidence="3" type="ORF">IPH26_17735</name>
</gene>
<dbReference type="Proteomes" id="UP000807785">
    <property type="component" value="Unassembled WGS sequence"/>
</dbReference>
<dbReference type="InterPro" id="IPR032866">
    <property type="entry name" value="Prok_Ub"/>
</dbReference>
<reference evidence="3" key="1">
    <citation type="submission" date="2020-10" db="EMBL/GenBank/DDBJ databases">
        <title>Connecting structure to function with the recovery of over 1000 high-quality activated sludge metagenome-assembled genomes encoding full-length rRNA genes using long-read sequencing.</title>
        <authorList>
            <person name="Singleton C.M."/>
            <person name="Petriglieri F."/>
            <person name="Kristensen J.M."/>
            <person name="Kirkegaard R.H."/>
            <person name="Michaelsen T.Y."/>
            <person name="Andersen M.H."/>
            <person name="Karst S.M."/>
            <person name="Dueholm M.S."/>
            <person name="Nielsen P.H."/>
            <person name="Albertsen M."/>
        </authorList>
    </citation>
    <scope>NUCLEOTIDE SEQUENCE</scope>
    <source>
        <strain evidence="3">Bjer_18-Q3-R1-45_BAT3C.347</strain>
    </source>
</reference>
<dbReference type="NCBIfam" id="TIGR03738">
    <property type="entry name" value="PRTRC_C"/>
    <property type="match status" value="1"/>
</dbReference>
<sequence>MFFAKLFELTRQGPMVLALSADAASGRMTVNVTPVAGKDAADAALRKPLTLTGTPAEFDADFIPLLGQYREARRTLIEQAEATAEVLAAAKQAQVAKAAEATAKGRKALPPPRARRSRRHRRRRPQSRQMTMVMPSSRATSRLLTTTSSAETASLQDKEHDMALVAQSVERKFTFQGIELDDPGLHPSPEQVRDLYSAAYAELTTAEVISHGIENGKQTFEFQKKVGDKG</sequence>
<dbReference type="NCBIfam" id="TIGR03741">
    <property type="entry name" value="PRTRC_E"/>
    <property type="match status" value="1"/>
</dbReference>
<dbReference type="AlphaFoldDB" id="A0A9D7HM10"/>
<dbReference type="InterPro" id="IPR022289">
    <property type="entry name" value="PRTRC_protein-C"/>
</dbReference>
<accession>A0A9D7HM10</accession>